<evidence type="ECO:0000313" key="2">
    <source>
        <dbReference type="Proteomes" id="UP000250416"/>
    </source>
</evidence>
<protein>
    <submittedName>
        <fullName evidence="1">Uncharacterized protein</fullName>
    </submittedName>
</protein>
<dbReference type="RefSeq" id="WP_146774172.1">
    <property type="nucleotide sequence ID" value="NZ_CADEUP010000002.1"/>
</dbReference>
<accession>A0AAE8T1I6</accession>
<name>A0AAE8T1I6_BURCE</name>
<dbReference type="InterPro" id="IPR036501">
    <property type="entry name" value="Inhibitor_vert_lysozyme_sf"/>
</dbReference>
<sequence length="192" mass="21636">MTQKHTEKVRLKGLFEVRSYQARFRFLWMVLFCSAAFGCKAQSQVSVAENVTPASSEYKTEIFNLVDPDGSQADTPAGRTLSSAFDHFLNTSGLDVQMLRKSLLSGPATQGSLWRVGDSREWLYHICQANQCNVTNVAMLYDEQSHRTAGRLLYRCAPQWLGSPSAAEKTLIETQYPIRIDADDARIFCKKK</sequence>
<dbReference type="Proteomes" id="UP000250416">
    <property type="component" value="Unassembled WGS sequence"/>
</dbReference>
<comment type="caution">
    <text evidence="1">The sequence shown here is derived from an EMBL/GenBank/DDBJ whole genome shotgun (WGS) entry which is preliminary data.</text>
</comment>
<dbReference type="AlphaFoldDB" id="A0AAE8T1I6"/>
<evidence type="ECO:0000313" key="1">
    <source>
        <dbReference type="EMBL" id="SPV15950.1"/>
    </source>
</evidence>
<organism evidence="1 2">
    <name type="scientific">Burkholderia cepacia</name>
    <name type="common">Pseudomonas cepacia</name>
    <dbReference type="NCBI Taxonomy" id="292"/>
    <lineage>
        <taxon>Bacteria</taxon>
        <taxon>Pseudomonadati</taxon>
        <taxon>Pseudomonadota</taxon>
        <taxon>Betaproteobacteria</taxon>
        <taxon>Burkholderiales</taxon>
        <taxon>Burkholderiaceae</taxon>
        <taxon>Burkholderia</taxon>
        <taxon>Burkholderia cepacia complex</taxon>
    </lineage>
</organism>
<dbReference type="Gene3D" id="3.40.1420.10">
    <property type="entry name" value="Inhibitor of vertebrate lysozyme"/>
    <property type="match status" value="1"/>
</dbReference>
<gene>
    <name evidence="1" type="ORF">NCTC10661_01167</name>
</gene>
<reference evidence="1 2" key="1">
    <citation type="submission" date="2018-06" db="EMBL/GenBank/DDBJ databases">
        <authorList>
            <consortium name="Pathogen Informatics"/>
            <person name="Doyle S."/>
        </authorList>
    </citation>
    <scope>NUCLEOTIDE SEQUENCE [LARGE SCALE GENOMIC DNA]</scope>
    <source>
        <strain evidence="1 2">NCTC10661</strain>
    </source>
</reference>
<dbReference type="EMBL" id="UARD01000004">
    <property type="protein sequence ID" value="SPV15950.1"/>
    <property type="molecule type" value="Genomic_DNA"/>
</dbReference>
<proteinExistence type="predicted"/>